<feature type="compositionally biased region" description="Low complexity" evidence="1">
    <location>
        <begin position="324"/>
        <end position="366"/>
    </location>
</feature>
<organism evidence="2 3">
    <name type="scientific">Roridomyces roridus</name>
    <dbReference type="NCBI Taxonomy" id="1738132"/>
    <lineage>
        <taxon>Eukaryota</taxon>
        <taxon>Fungi</taxon>
        <taxon>Dikarya</taxon>
        <taxon>Basidiomycota</taxon>
        <taxon>Agaricomycotina</taxon>
        <taxon>Agaricomycetes</taxon>
        <taxon>Agaricomycetidae</taxon>
        <taxon>Agaricales</taxon>
        <taxon>Marasmiineae</taxon>
        <taxon>Mycenaceae</taxon>
        <taxon>Roridomyces</taxon>
    </lineage>
</organism>
<feature type="compositionally biased region" description="Low complexity" evidence="1">
    <location>
        <begin position="506"/>
        <end position="532"/>
    </location>
</feature>
<dbReference type="Proteomes" id="UP001221142">
    <property type="component" value="Unassembled WGS sequence"/>
</dbReference>
<accession>A0AAD7FRV2</accession>
<feature type="region of interest" description="Disordered" evidence="1">
    <location>
        <begin position="1"/>
        <end position="87"/>
    </location>
</feature>
<feature type="region of interest" description="Disordered" evidence="1">
    <location>
        <begin position="624"/>
        <end position="658"/>
    </location>
</feature>
<feature type="compositionally biased region" description="Polar residues" evidence="1">
    <location>
        <begin position="400"/>
        <end position="418"/>
    </location>
</feature>
<evidence type="ECO:0000256" key="1">
    <source>
        <dbReference type="SAM" id="MobiDB-lite"/>
    </source>
</evidence>
<protein>
    <submittedName>
        <fullName evidence="2">Uncharacterized protein</fullName>
    </submittedName>
</protein>
<feature type="compositionally biased region" description="Polar residues" evidence="1">
    <location>
        <begin position="106"/>
        <end position="117"/>
    </location>
</feature>
<feature type="compositionally biased region" description="Polar residues" evidence="1">
    <location>
        <begin position="14"/>
        <end position="23"/>
    </location>
</feature>
<evidence type="ECO:0000313" key="3">
    <source>
        <dbReference type="Proteomes" id="UP001221142"/>
    </source>
</evidence>
<evidence type="ECO:0000313" key="2">
    <source>
        <dbReference type="EMBL" id="KAJ7639419.1"/>
    </source>
</evidence>
<feature type="region of interest" description="Disordered" evidence="1">
    <location>
        <begin position="263"/>
        <end position="301"/>
    </location>
</feature>
<feature type="compositionally biased region" description="Acidic residues" evidence="1">
    <location>
        <begin position="38"/>
        <end position="52"/>
    </location>
</feature>
<reference evidence="2" key="1">
    <citation type="submission" date="2023-03" db="EMBL/GenBank/DDBJ databases">
        <title>Massive genome expansion in bonnet fungi (Mycena s.s.) driven by repeated elements and novel gene families across ecological guilds.</title>
        <authorList>
            <consortium name="Lawrence Berkeley National Laboratory"/>
            <person name="Harder C.B."/>
            <person name="Miyauchi S."/>
            <person name="Viragh M."/>
            <person name="Kuo A."/>
            <person name="Thoen E."/>
            <person name="Andreopoulos B."/>
            <person name="Lu D."/>
            <person name="Skrede I."/>
            <person name="Drula E."/>
            <person name="Henrissat B."/>
            <person name="Morin E."/>
            <person name="Kohler A."/>
            <person name="Barry K."/>
            <person name="LaButti K."/>
            <person name="Morin E."/>
            <person name="Salamov A."/>
            <person name="Lipzen A."/>
            <person name="Mereny Z."/>
            <person name="Hegedus B."/>
            <person name="Baldrian P."/>
            <person name="Stursova M."/>
            <person name="Weitz H."/>
            <person name="Taylor A."/>
            <person name="Grigoriev I.V."/>
            <person name="Nagy L.G."/>
            <person name="Martin F."/>
            <person name="Kauserud H."/>
        </authorList>
    </citation>
    <scope>NUCLEOTIDE SEQUENCE</scope>
    <source>
        <strain evidence="2">9284</strain>
    </source>
</reference>
<dbReference type="EMBL" id="JARKIF010000005">
    <property type="protein sequence ID" value="KAJ7639419.1"/>
    <property type="molecule type" value="Genomic_DNA"/>
</dbReference>
<dbReference type="AlphaFoldDB" id="A0AAD7FRV2"/>
<proteinExistence type="predicted"/>
<feature type="compositionally biased region" description="Basic residues" evidence="1">
    <location>
        <begin position="68"/>
        <end position="77"/>
    </location>
</feature>
<feature type="compositionally biased region" description="Gly residues" evidence="1">
    <location>
        <begin position="533"/>
        <end position="542"/>
    </location>
</feature>
<feature type="compositionally biased region" description="Gly residues" evidence="1">
    <location>
        <begin position="639"/>
        <end position="651"/>
    </location>
</feature>
<feature type="region of interest" description="Disordered" evidence="1">
    <location>
        <begin position="106"/>
        <end position="131"/>
    </location>
</feature>
<sequence length="658" mass="70181">MAARRTHRKRVSMRLSSDTTATLPQYEYWRDVVPPPEYEADDDNTDDDDDDDTKSRPHTSPPLSPRPYPRRPHRRHTSSPLPQDTFLDSLLERSVHALELSNALLQSSMTPTSSTFREPSPTAPISMPPPREPWAEDLAAIERDVDELLVSSSLPTPSSTIRAPRRRPSLEPIPSASYSPPSGLHMAPPLRTRLVSHAPRALTQYIDATDGSADDDTISLPSTLGLRAPSSDWRGVHGPHGPILEFTNDSRGNSIDWRRAGLPVDSRPAESSRHVGIPSDWRTPIPAPGIASPALSSRSPEPATAAYNLLSAFVRGEQHPTQSPPRVSSPRSPSRGRSSPRGLSINVGSRSSSRGTATGSTVTAGAYTPRRAMTPPIEIDVESPTPENSEVRPGLMKHPNGSTISQVLPSPMHTPTSSENDDDDEGEGRCRAKAARSALRKILDEAPPPPPPPPRPKREFHPRSPPPAPTAGSSTATASVSRLFTRGGRHSVSRGEERVVGIMKGTRTNTPIATTPTTPATPTMLTPSWSFFGGSGQAGGSSSGTSTPSGKRISFAELPESYAGSRESSGAFNKRKKTRRGSGSGKGKGKGKAREGSEDDAYGAREGGWLSWLLPAPYDVGERVGGTGERRSSGVWGVSIGGAGGMGVGRGAGDEWSV</sequence>
<feature type="compositionally biased region" description="Low complexity" evidence="1">
    <location>
        <begin position="150"/>
        <end position="160"/>
    </location>
</feature>
<name>A0AAD7FRV2_9AGAR</name>
<gene>
    <name evidence="2" type="ORF">FB45DRAFT_1055535</name>
</gene>
<feature type="region of interest" description="Disordered" evidence="1">
    <location>
        <begin position="317"/>
        <end position="604"/>
    </location>
</feature>
<keyword evidence="3" id="KW-1185">Reference proteome</keyword>
<comment type="caution">
    <text evidence="2">The sequence shown here is derived from an EMBL/GenBank/DDBJ whole genome shotgun (WGS) entry which is preliminary data.</text>
</comment>
<feature type="region of interest" description="Disordered" evidence="1">
    <location>
        <begin position="150"/>
        <end position="183"/>
    </location>
</feature>
<feature type="compositionally biased region" description="Basic residues" evidence="1">
    <location>
        <begin position="1"/>
        <end position="12"/>
    </location>
</feature>
<feature type="compositionally biased region" description="Low complexity" evidence="1">
    <location>
        <begin position="470"/>
        <end position="479"/>
    </location>
</feature>